<organism evidence="1 2">
    <name type="scientific">Spiroplasma citri</name>
    <dbReference type="NCBI Taxonomy" id="2133"/>
    <lineage>
        <taxon>Bacteria</taxon>
        <taxon>Bacillati</taxon>
        <taxon>Mycoplasmatota</taxon>
        <taxon>Mollicutes</taxon>
        <taxon>Entomoplasmatales</taxon>
        <taxon>Spiroplasmataceae</taxon>
        <taxon>Spiroplasma</taxon>
    </lineage>
</organism>
<name>A0AAX3SZP0_SPICI</name>
<protein>
    <submittedName>
        <fullName evidence="1">Uncharacterized protein</fullName>
    </submittedName>
</protein>
<dbReference type="RefSeq" id="WP_277939025.1">
    <property type="nucleotide sequence ID" value="NZ_CP096246.1"/>
</dbReference>
<reference evidence="1 2" key="1">
    <citation type="submission" date="2022-04" db="EMBL/GenBank/DDBJ databases">
        <title>Whole genome of Spiroplasma citri.</title>
        <authorList>
            <person name="Khanchezar A."/>
            <person name="Izadpanah K."/>
            <person name="Taghavi M."/>
            <person name="Ghorbani A."/>
            <person name="Beven L."/>
        </authorList>
    </citation>
    <scope>NUCLEOTIDE SEQUENCE [LARGE SCALE GENOMIC DNA]</scope>
    <source>
        <strain evidence="1 2">D4</strain>
    </source>
</reference>
<proteinExistence type="predicted"/>
<evidence type="ECO:0000313" key="1">
    <source>
        <dbReference type="EMBL" id="WFG96796.1"/>
    </source>
</evidence>
<accession>A0AAX3SZP0</accession>
<evidence type="ECO:0000313" key="2">
    <source>
        <dbReference type="Proteomes" id="UP001214629"/>
    </source>
</evidence>
<sequence>MTTNLSLLEGETTDNLFLCAKFLEDIKKEKKIPAISLEWVEDYFK</sequence>
<gene>
    <name evidence="1" type="ORF">M0C40_01950</name>
</gene>
<dbReference type="Proteomes" id="UP001214629">
    <property type="component" value="Chromosome"/>
</dbReference>
<dbReference type="AlphaFoldDB" id="A0AAX3SZP0"/>
<dbReference type="EMBL" id="CP096246">
    <property type="protein sequence ID" value="WFG96796.1"/>
    <property type="molecule type" value="Genomic_DNA"/>
</dbReference>
<keyword evidence="2" id="KW-1185">Reference proteome</keyword>